<dbReference type="Gene3D" id="3.40.395.10">
    <property type="entry name" value="Adenoviral Proteinase, Chain A"/>
    <property type="match status" value="1"/>
</dbReference>
<dbReference type="SUPFAM" id="SSF54001">
    <property type="entry name" value="Cysteine proteinases"/>
    <property type="match status" value="1"/>
</dbReference>
<dbReference type="PANTHER" id="PTHR46915:SF6">
    <property type="entry name" value="CYSTEINE PROTEINASES SUPERFAMILY PROTEIN"/>
    <property type="match status" value="1"/>
</dbReference>
<dbReference type="PROSITE" id="PS50600">
    <property type="entry name" value="ULP_PROTEASE"/>
    <property type="match status" value="1"/>
</dbReference>
<evidence type="ECO:0000256" key="2">
    <source>
        <dbReference type="ARBA" id="ARBA00022670"/>
    </source>
</evidence>
<proteinExistence type="inferred from homology"/>
<organism evidence="6 7">
    <name type="scientific">Dipteronia sinensis</name>
    <dbReference type="NCBI Taxonomy" id="43782"/>
    <lineage>
        <taxon>Eukaryota</taxon>
        <taxon>Viridiplantae</taxon>
        <taxon>Streptophyta</taxon>
        <taxon>Embryophyta</taxon>
        <taxon>Tracheophyta</taxon>
        <taxon>Spermatophyta</taxon>
        <taxon>Magnoliopsida</taxon>
        <taxon>eudicotyledons</taxon>
        <taxon>Gunneridae</taxon>
        <taxon>Pentapetalae</taxon>
        <taxon>rosids</taxon>
        <taxon>malvids</taxon>
        <taxon>Sapindales</taxon>
        <taxon>Sapindaceae</taxon>
        <taxon>Hippocastanoideae</taxon>
        <taxon>Acereae</taxon>
        <taxon>Dipteronia</taxon>
    </lineage>
</organism>
<comment type="caution">
    <text evidence="6">The sequence shown here is derived from an EMBL/GenBank/DDBJ whole genome shotgun (WGS) entry which is preliminary data.</text>
</comment>
<evidence type="ECO:0000256" key="4">
    <source>
        <dbReference type="ARBA" id="ARBA00022807"/>
    </source>
</evidence>
<keyword evidence="4" id="KW-0788">Thiol protease</keyword>
<dbReference type="GO" id="GO:0006508">
    <property type="term" value="P:proteolysis"/>
    <property type="evidence" value="ECO:0007669"/>
    <property type="project" value="UniProtKB-KW"/>
</dbReference>
<comment type="similarity">
    <text evidence="1">Belongs to the peptidase C48 family.</text>
</comment>
<keyword evidence="2" id="KW-0645">Protease</keyword>
<evidence type="ECO:0000259" key="5">
    <source>
        <dbReference type="PROSITE" id="PS50600"/>
    </source>
</evidence>
<gene>
    <name evidence="6" type="ORF">Dsin_005028</name>
</gene>
<dbReference type="GO" id="GO:0008234">
    <property type="term" value="F:cysteine-type peptidase activity"/>
    <property type="evidence" value="ECO:0007669"/>
    <property type="project" value="UniProtKB-KW"/>
</dbReference>
<feature type="domain" description="Ubiquitin-like protease family profile" evidence="5">
    <location>
        <begin position="45"/>
        <end position="280"/>
    </location>
</feature>
<evidence type="ECO:0000313" key="6">
    <source>
        <dbReference type="EMBL" id="KAK3225166.1"/>
    </source>
</evidence>
<dbReference type="InterPro" id="IPR003653">
    <property type="entry name" value="Peptidase_C48_C"/>
</dbReference>
<sequence length="324" mass="38015">MGKRKLGHESNPVDLASPNPKVPIDVIKHRTCWLHVLAYLRAHKMKMSRQRIRRLQLTAPCLLGTSNFPRRKRSERGVKCKIAISKQKKKLNSGEFECYLENLWRSFSEDKKTCFTCLDSLWFNLYLKKSSRANVLTWIKKKHIFSKKYVLVPIVCWGHWSLLIFCHFNENLHSNTKTPCMLLLDSLEMANPRRLEADIRKCVNYFCSFFKLALSSVYESNRVFNMYYLSSRFVFDIYKADDRPETRELISKIPLLVPKVPQQTNGEECGNFVLYFINLFVEGAPENFSIDSYPYFMDKNWFSPEGFGSFCERLESIPLESALH</sequence>
<dbReference type="InterPro" id="IPR038765">
    <property type="entry name" value="Papain-like_cys_pep_sf"/>
</dbReference>
<protein>
    <recommendedName>
        <fullName evidence="5">Ubiquitin-like protease family profile domain-containing protein</fullName>
    </recommendedName>
</protein>
<keyword evidence="7" id="KW-1185">Reference proteome</keyword>
<evidence type="ECO:0000256" key="3">
    <source>
        <dbReference type="ARBA" id="ARBA00022801"/>
    </source>
</evidence>
<dbReference type="PANTHER" id="PTHR46915">
    <property type="entry name" value="UBIQUITIN-LIKE PROTEASE 4-RELATED"/>
    <property type="match status" value="1"/>
</dbReference>
<dbReference type="GO" id="GO:0016926">
    <property type="term" value="P:protein desumoylation"/>
    <property type="evidence" value="ECO:0007669"/>
    <property type="project" value="UniProtKB-ARBA"/>
</dbReference>
<name>A0AAE0AVQ1_9ROSI</name>
<evidence type="ECO:0000256" key="1">
    <source>
        <dbReference type="ARBA" id="ARBA00005234"/>
    </source>
</evidence>
<dbReference type="Pfam" id="PF02902">
    <property type="entry name" value="Peptidase_C48"/>
    <property type="match status" value="1"/>
</dbReference>
<dbReference type="Proteomes" id="UP001281410">
    <property type="component" value="Unassembled WGS sequence"/>
</dbReference>
<dbReference type="EMBL" id="JANJYJ010000002">
    <property type="protein sequence ID" value="KAK3225166.1"/>
    <property type="molecule type" value="Genomic_DNA"/>
</dbReference>
<evidence type="ECO:0000313" key="7">
    <source>
        <dbReference type="Proteomes" id="UP001281410"/>
    </source>
</evidence>
<reference evidence="6" key="1">
    <citation type="journal article" date="2023" name="Plant J.">
        <title>Genome sequences and population genomics provide insights into the demographic history, inbreeding, and mutation load of two 'living fossil' tree species of Dipteronia.</title>
        <authorList>
            <person name="Feng Y."/>
            <person name="Comes H.P."/>
            <person name="Chen J."/>
            <person name="Zhu S."/>
            <person name="Lu R."/>
            <person name="Zhang X."/>
            <person name="Li P."/>
            <person name="Qiu J."/>
            <person name="Olsen K.M."/>
            <person name="Qiu Y."/>
        </authorList>
    </citation>
    <scope>NUCLEOTIDE SEQUENCE</scope>
    <source>
        <strain evidence="6">NBL</strain>
    </source>
</reference>
<dbReference type="AlphaFoldDB" id="A0AAE0AVQ1"/>
<accession>A0AAE0AVQ1</accession>
<keyword evidence="3" id="KW-0378">Hydrolase</keyword>